<dbReference type="Proteomes" id="UP001501706">
    <property type="component" value="Unassembled WGS sequence"/>
</dbReference>
<comment type="similarity">
    <text evidence="1">Belongs to the UPF0065 (bug) family.</text>
</comment>
<gene>
    <name evidence="3" type="ORF">GCM10009097_21970</name>
</gene>
<dbReference type="InterPro" id="IPR042100">
    <property type="entry name" value="Bug_dom1"/>
</dbReference>
<dbReference type="Gene3D" id="3.40.190.150">
    <property type="entry name" value="Bordetella uptake gene, domain 1"/>
    <property type="match status" value="1"/>
</dbReference>
<dbReference type="Pfam" id="PF03401">
    <property type="entry name" value="TctC"/>
    <property type="match status" value="1"/>
</dbReference>
<evidence type="ECO:0000256" key="1">
    <source>
        <dbReference type="ARBA" id="ARBA00006987"/>
    </source>
</evidence>
<comment type="caution">
    <text evidence="3">The sequence shown here is derived from an EMBL/GenBank/DDBJ whole genome shotgun (WGS) entry which is preliminary data.</text>
</comment>
<dbReference type="Gene3D" id="3.40.190.10">
    <property type="entry name" value="Periplasmic binding protein-like II"/>
    <property type="match status" value="1"/>
</dbReference>
<organism evidence="3 4">
    <name type="scientific">Pigmentiphaga daeguensis</name>
    <dbReference type="NCBI Taxonomy" id="414049"/>
    <lineage>
        <taxon>Bacteria</taxon>
        <taxon>Pseudomonadati</taxon>
        <taxon>Pseudomonadota</taxon>
        <taxon>Betaproteobacteria</taxon>
        <taxon>Burkholderiales</taxon>
        <taxon>Alcaligenaceae</taxon>
        <taxon>Pigmentiphaga</taxon>
    </lineage>
</organism>
<keyword evidence="2" id="KW-0732">Signal</keyword>
<dbReference type="PANTHER" id="PTHR42928:SF5">
    <property type="entry name" value="BLR1237 PROTEIN"/>
    <property type="match status" value="1"/>
</dbReference>
<dbReference type="EMBL" id="BAAAEN010000006">
    <property type="protein sequence ID" value="GAA0504643.1"/>
    <property type="molecule type" value="Genomic_DNA"/>
</dbReference>
<proteinExistence type="inferred from homology"/>
<dbReference type="PIRSF" id="PIRSF017082">
    <property type="entry name" value="YflP"/>
    <property type="match status" value="1"/>
</dbReference>
<feature type="signal peptide" evidence="2">
    <location>
        <begin position="1"/>
        <end position="24"/>
    </location>
</feature>
<feature type="chain" id="PRO_5046177690" evidence="2">
    <location>
        <begin position="25"/>
        <end position="324"/>
    </location>
</feature>
<evidence type="ECO:0000313" key="4">
    <source>
        <dbReference type="Proteomes" id="UP001501706"/>
    </source>
</evidence>
<reference evidence="3 4" key="1">
    <citation type="journal article" date="2019" name="Int. J. Syst. Evol. Microbiol.">
        <title>The Global Catalogue of Microorganisms (GCM) 10K type strain sequencing project: providing services to taxonomists for standard genome sequencing and annotation.</title>
        <authorList>
            <consortium name="The Broad Institute Genomics Platform"/>
            <consortium name="The Broad Institute Genome Sequencing Center for Infectious Disease"/>
            <person name="Wu L."/>
            <person name="Ma J."/>
        </authorList>
    </citation>
    <scope>NUCLEOTIDE SEQUENCE [LARGE SCALE GENOMIC DNA]</scope>
    <source>
        <strain evidence="3 4">JCM 14330</strain>
    </source>
</reference>
<keyword evidence="4" id="KW-1185">Reference proteome</keyword>
<dbReference type="PANTHER" id="PTHR42928">
    <property type="entry name" value="TRICARBOXYLATE-BINDING PROTEIN"/>
    <property type="match status" value="1"/>
</dbReference>
<name>A0ABN1BTY6_9BURK</name>
<dbReference type="InterPro" id="IPR005064">
    <property type="entry name" value="BUG"/>
</dbReference>
<protein>
    <submittedName>
        <fullName evidence="3">Tripartite tricarboxylate transporter substrate binding protein</fullName>
    </submittedName>
</protein>
<accession>A0ABN1BTY6</accession>
<dbReference type="SUPFAM" id="SSF53850">
    <property type="entry name" value="Periplasmic binding protein-like II"/>
    <property type="match status" value="1"/>
</dbReference>
<sequence length="324" mass="34146">MFMRTLSCLMVSFAAIWPAAFAHAQSYPTGPITIVAPFPAGGTPDLVARVIADKASSIMGVPMVVEAKPGGQSITGTTTVANARPDGHTWLLATLSFVTSPVLVKGVSWDPVKSFRGIAQLATAPVVAVVPASLGVTTLRDFVAKAKQAPGELNYLMPGVGTSMHLNTEMLKKSAGIDLFAIPYKGTPLGMPELLKGKLSFAMLPLSTALPYLKDGKLTALAVVAPERVSEIPDVPTLKEAGFPEAQVLSWYAMVAPAGTPDEAVAVANKALNQAIADPGVKQRLRDLGVYVTQSNTAAQTDTLLRGEAERWKQTLRAMNLQAQ</sequence>
<dbReference type="RefSeq" id="WP_343927520.1">
    <property type="nucleotide sequence ID" value="NZ_BAAAEN010000006.1"/>
</dbReference>
<evidence type="ECO:0000313" key="3">
    <source>
        <dbReference type="EMBL" id="GAA0504643.1"/>
    </source>
</evidence>
<dbReference type="CDD" id="cd07012">
    <property type="entry name" value="PBP2_Bug_TTT"/>
    <property type="match status" value="1"/>
</dbReference>
<evidence type="ECO:0000256" key="2">
    <source>
        <dbReference type="SAM" id="SignalP"/>
    </source>
</evidence>